<keyword evidence="2" id="KW-1133">Transmembrane helix</keyword>
<accession>A0A931F932</accession>
<proteinExistence type="predicted"/>
<keyword evidence="2" id="KW-0812">Transmembrane</keyword>
<sequence length="211" mass="24070">MSFVFVAQTFFQEKVYRSTVELLILPQENSEMKTTNESSVRLNIQLMNTYMNVMKSTPVWSAVKEKTMVSDSVGEIRNNMVLVSDENSLGLTLKMNTNSPDKSQAIANQISESTQEYLATLFPENKLVVLNPANQGIRIQDRKSYLIAFVMGIWSGIAIVIFELLSQSVIRDNTELLDFGFPVIGAIPIEEKSKNKRKAQRRRKKNSRKRR</sequence>
<dbReference type="EMBL" id="JADAKE010000004">
    <property type="protein sequence ID" value="MBF8807285.1"/>
    <property type="molecule type" value="Genomic_DNA"/>
</dbReference>
<evidence type="ECO:0000256" key="1">
    <source>
        <dbReference type="SAM" id="MobiDB-lite"/>
    </source>
</evidence>
<feature type="compositionally biased region" description="Basic residues" evidence="1">
    <location>
        <begin position="194"/>
        <end position="211"/>
    </location>
</feature>
<organism evidence="3 4">
    <name type="scientific">Enterococcus lacertideformus</name>
    <dbReference type="NCBI Taxonomy" id="2771493"/>
    <lineage>
        <taxon>Bacteria</taxon>
        <taxon>Bacillati</taxon>
        <taxon>Bacillota</taxon>
        <taxon>Bacilli</taxon>
        <taxon>Lactobacillales</taxon>
        <taxon>Enterococcaceae</taxon>
        <taxon>Enterococcus</taxon>
    </lineage>
</organism>
<evidence type="ECO:0000256" key="2">
    <source>
        <dbReference type="SAM" id="Phobius"/>
    </source>
</evidence>
<comment type="caution">
    <text evidence="3">The sequence shown here is derived from an EMBL/GenBank/DDBJ whole genome shotgun (WGS) entry which is preliminary data.</text>
</comment>
<evidence type="ECO:0008006" key="5">
    <source>
        <dbReference type="Google" id="ProtNLM"/>
    </source>
</evidence>
<name>A0A931F932_9ENTE</name>
<protein>
    <recommendedName>
        <fullName evidence="5">Capsular polysaccharide biosynthesis protein CpsC</fullName>
    </recommendedName>
</protein>
<feature type="transmembrane region" description="Helical" evidence="2">
    <location>
        <begin position="145"/>
        <end position="165"/>
    </location>
</feature>
<keyword evidence="4" id="KW-1185">Reference proteome</keyword>
<gene>
    <name evidence="3" type="ORF">IC227_01260</name>
</gene>
<evidence type="ECO:0000313" key="3">
    <source>
        <dbReference type="EMBL" id="MBF8807285.1"/>
    </source>
</evidence>
<dbReference type="Proteomes" id="UP000637757">
    <property type="component" value="Unassembled WGS sequence"/>
</dbReference>
<evidence type="ECO:0000313" key="4">
    <source>
        <dbReference type="Proteomes" id="UP000637757"/>
    </source>
</evidence>
<reference evidence="3" key="1">
    <citation type="submission" date="2020-09" db="EMBL/GenBank/DDBJ databases">
        <title>Genomic insights into the novelty and pathogenicity of a unique biofilm-forming Enterococcus sp. bacteria (Enterococcus lacertideformus) identified in reptiles.</title>
        <authorList>
            <person name="Agius J.E."/>
            <person name="Phalen D.N."/>
            <person name="Rose K."/>
            <person name="Eden J.-S."/>
        </authorList>
    </citation>
    <scope>NUCLEOTIDE SEQUENCE</scope>
    <source>
        <strain evidence="3">PHRS 0518</strain>
    </source>
</reference>
<dbReference type="AlphaFoldDB" id="A0A931F932"/>
<keyword evidence="2" id="KW-0472">Membrane</keyword>
<feature type="region of interest" description="Disordered" evidence="1">
    <location>
        <begin position="192"/>
        <end position="211"/>
    </location>
</feature>